<protein>
    <submittedName>
        <fullName evidence="1">Uncharacterized protein</fullName>
    </submittedName>
</protein>
<dbReference type="EMBL" id="CP000247">
    <property type="protein sequence ID" value="ABG68755.1"/>
    <property type="molecule type" value="Genomic_DNA"/>
</dbReference>
<dbReference type="Proteomes" id="UP000009182">
    <property type="component" value="Chromosome"/>
</dbReference>
<sequence>MLIYEKTYTAELSSTPGTPIAAGPFDTVVLFKINYN</sequence>
<evidence type="ECO:0000313" key="1">
    <source>
        <dbReference type="EMBL" id="ABG68755.1"/>
    </source>
</evidence>
<evidence type="ECO:0000313" key="2">
    <source>
        <dbReference type="Proteomes" id="UP000009182"/>
    </source>
</evidence>
<dbReference type="AlphaFoldDB" id="A0A454A2D5"/>
<organism evidence="1 2">
    <name type="scientific">Escherichia coli O6:K15:H31 (strain 536 / UPEC)</name>
    <dbReference type="NCBI Taxonomy" id="362663"/>
    <lineage>
        <taxon>Bacteria</taxon>
        <taxon>Pseudomonadati</taxon>
        <taxon>Pseudomonadota</taxon>
        <taxon>Gammaproteobacteria</taxon>
        <taxon>Enterobacterales</taxon>
        <taxon>Enterobacteriaceae</taxon>
        <taxon>Escherichia</taxon>
    </lineage>
</organism>
<accession>A0A454A2D5</accession>
<gene>
    <name evidence="1" type="ordered locus">ECP_0729</name>
</gene>
<dbReference type="KEGG" id="ecp:ECP_0729"/>
<name>A0A454A2D5_ECOL5</name>
<reference evidence="1 2" key="1">
    <citation type="journal article" date="2006" name="Mol. Microbiol.">
        <title>Role of pathogenicity island-associated integrases in the genome plasticity of uropathogenic Escherichia coli strain 536.</title>
        <authorList>
            <person name="Hochhut B."/>
            <person name="Wilde C."/>
            <person name="Balling G."/>
            <person name="Middendorf B."/>
            <person name="Dobrindt U."/>
            <person name="Brzuszkiewicz E."/>
            <person name="Gottschalk G."/>
            <person name="Carniel E."/>
            <person name="Hacker J."/>
        </authorList>
    </citation>
    <scope>NUCLEOTIDE SEQUENCE [LARGE SCALE GENOMIC DNA]</scope>
    <source>
        <strain evidence="2">536 / UPEC</strain>
    </source>
</reference>
<proteinExistence type="predicted"/>